<evidence type="ECO:0000256" key="3">
    <source>
        <dbReference type="ARBA" id="ARBA00022679"/>
    </source>
</evidence>
<dbReference type="SUPFAM" id="SSF48371">
    <property type="entry name" value="ARM repeat"/>
    <property type="match status" value="1"/>
</dbReference>
<keyword evidence="5" id="KW-0694">RNA-binding</keyword>
<dbReference type="InterPro" id="IPR016024">
    <property type="entry name" value="ARM-type_fold"/>
</dbReference>
<comment type="function">
    <text evidence="8">S-adenosyl-L-methionine-dependent 2'-O-ribose methyltransferase that catalyzes the formation of 2'-O-methylguanosine at position 18 (Gm18) in a subset of tRNA. Selectively mediates Gm18 methylation of tRNAGln-TTG/CTG and tRNASer-TGA/GCT. Gm18 modification can enhance the stability of modified tRNAs.</text>
</comment>
<sequence>MREGIMMTDSNYQLLRSPHINKEKLVDDVVYKITPVISDDNFTNPELLPLLGFLENIVNNFSVNDVVVTKVCDDTSDRICLPILRKLHPSFDSRSHNLVLLSRVGSLQALCAQRGSPKVFVSVLHLCSESLNYHILERTTSTNRKSESQSEYLDVICALEVVKNLIRICIEEEFQQRLTKFEVPLDKHLEEVFKHLLNILQLFDQQTIIHMSSQSLLLLLKFDNGKPTGRLAACWNTIISIWKEDNLSCKPSMLLCSLANYFLPAEGNMVAEVDLRKFTSYWSIIQAGFGSENTLVRKQCMYLLKRTVDLCQQGGVDVKLQDTTEHPPKFCWTKLGEAGLSKLWEDVIMLVETLEEKQVHVVSPLLPRMQNLIKASSVDQDIPLHTSWLTALIRRALKHESVTIMRWAAETVLFLDLELCPLLYQGEEKYICGEFLLAIQDSKHFSKPTNALQGTASNVGRGLTDFFANCWRALKTEEKRVSFFRDVLHTMSGISWGPLPFLFLCKGLSYVPSSPLLDKDIILSLRKTMSATLNTIHSYIRGAAQCYFAEALVNLVDTRSVLPKELAAVLAVFSMSESLQRGTTLWKKVVNQIEKFCGADTENWTHSDIQNYLHQETTSFVQVTEGSKFLWAELEAVQIVRFTFLAVDAKLLPLVADINKPQPSLSGILGELTEIANTVNSRPYLPAHKAERAIELLLCFVSELGTLTADNDALYSIVREGLASCRAELLLFIEQRMTGGWRETNDLPSIELCEKAVAMVTRCFHDNSSVSCIHRLVTCCLQTLRQVSALPQVSMEGQIQLVGAGAVLGAVATVHTVPWKGLTPQQQALVEDILRFTQEVDITVSLTRPSTVESREEWGRFSSKFLSSQWTLQLLYLTLGRPLHRPATILLDLCLECLSLTKADTVLVVLKCIKSLLPLVTNEGSVAKVIETLELAWVVTQENTRGTGYLTVMSEFITMAFQPALLSLPEDSPIVQKLAQNADLLLELGEGKNGLFHLLASNLCHVWADAKLLPHMTKFYSIMVSCCLYGTIHKRQEKQTMELNAYIQALGNTCSVNEVMESIPTDTSVRAYVIALLLRLQTDNPAHTTLVQGLIDTLIDRYRVITSAHKGTTFPNSMAHRQKNRAFQFFVLLEPFIVQENVDKMWKLCIEVMGQPNQPSIRNLVQWLMLRLILRFDFLVDKLIHMFVDLDERNTVVICGLLCTVALLGPHLRGNRQTQYYMSAVSAVLPWCMAHHFNTRIHAQVTIMKLSAQCRALGISQVLTAFPFLDSVTRFIEESKNYNSTKNLTKLTENFFMKDFDFERDFSIETIFHSLPRLACLMDDEWILPNMFLEGRMMATKEAGTEPWIPILNPSDSLASSAAGTWKIANKFTAAGNEQEDEEESGDFQKKIMPWRLMTPDDEAQEELDFCKKRHQAGGLVLVTSLIEKLPNLGGLCRTSEIFGVSEFVIGRMKNLEDKMFQTLSVTAQKWLPITEVYKKKLTTFLTEKKQAGYTLIGVEQTANSVSLTDFQFPYKSLLLLGNEREGIPVELINMLDVCVEIPQQGIIRSLNVHVSGALLVWEYRPIHRGGCITKAISTIHRDGCVTKAISTIHRDGCVTKAISTIHRDGCVTKAISTIHRGGCVTKAISTIHRGGCVTLGMSAVNRI</sequence>
<dbReference type="PANTHER" id="PTHR12029">
    <property type="entry name" value="RNA METHYLTRANSFERASE"/>
    <property type="match status" value="1"/>
</dbReference>
<dbReference type="EMBL" id="NEDP02002617">
    <property type="protein sequence ID" value="OWF50375.1"/>
    <property type="molecule type" value="Genomic_DNA"/>
</dbReference>
<evidence type="ECO:0000256" key="9">
    <source>
        <dbReference type="ARBA" id="ARBA00093594"/>
    </source>
</evidence>
<dbReference type="Pfam" id="PF00588">
    <property type="entry name" value="SpoU_methylase"/>
    <property type="match status" value="1"/>
</dbReference>
<feature type="domain" description="tRNA/rRNA methyltransferase SpoU type" evidence="12">
    <location>
        <begin position="1420"/>
        <end position="1561"/>
    </location>
</feature>
<dbReference type="InterPro" id="IPR001537">
    <property type="entry name" value="SpoU_MeTrfase"/>
</dbReference>
<dbReference type="FunFam" id="3.40.1280.10:FF:000010">
    <property type="entry name" value="probable methyltransferase TARBP1"/>
    <property type="match status" value="1"/>
</dbReference>
<proteinExistence type="inferred from homology"/>
<reference evidence="14 15" key="1">
    <citation type="journal article" date="2017" name="Nat. Ecol. Evol.">
        <title>Scallop genome provides insights into evolution of bilaterian karyotype and development.</title>
        <authorList>
            <person name="Wang S."/>
            <person name="Zhang J."/>
            <person name="Jiao W."/>
            <person name="Li J."/>
            <person name="Xun X."/>
            <person name="Sun Y."/>
            <person name="Guo X."/>
            <person name="Huan P."/>
            <person name="Dong B."/>
            <person name="Zhang L."/>
            <person name="Hu X."/>
            <person name="Sun X."/>
            <person name="Wang J."/>
            <person name="Zhao C."/>
            <person name="Wang Y."/>
            <person name="Wang D."/>
            <person name="Huang X."/>
            <person name="Wang R."/>
            <person name="Lv J."/>
            <person name="Li Y."/>
            <person name="Zhang Z."/>
            <person name="Liu B."/>
            <person name="Lu W."/>
            <person name="Hui Y."/>
            <person name="Liang J."/>
            <person name="Zhou Z."/>
            <person name="Hou R."/>
            <person name="Li X."/>
            <person name="Liu Y."/>
            <person name="Li H."/>
            <person name="Ning X."/>
            <person name="Lin Y."/>
            <person name="Zhao L."/>
            <person name="Xing Q."/>
            <person name="Dou J."/>
            <person name="Li Y."/>
            <person name="Mao J."/>
            <person name="Guo H."/>
            <person name="Dou H."/>
            <person name="Li T."/>
            <person name="Mu C."/>
            <person name="Jiang W."/>
            <person name="Fu Q."/>
            <person name="Fu X."/>
            <person name="Miao Y."/>
            <person name="Liu J."/>
            <person name="Yu Q."/>
            <person name="Li R."/>
            <person name="Liao H."/>
            <person name="Li X."/>
            <person name="Kong Y."/>
            <person name="Jiang Z."/>
            <person name="Chourrout D."/>
            <person name="Li R."/>
            <person name="Bao Z."/>
        </authorList>
    </citation>
    <scope>NUCLEOTIDE SEQUENCE [LARGE SCALE GENOMIC DNA]</scope>
    <source>
        <strain evidence="14 15">PY_sf001</strain>
    </source>
</reference>
<protein>
    <recommendedName>
        <fullName evidence="10">tRNA (guanosine(18)-2'-O)-methyltransferase TARBP1</fullName>
        <ecNumber evidence="9">2.1.1.34</ecNumber>
    </recommendedName>
    <alternativeName>
        <fullName evidence="11">TAR RNA-binding protein 1</fullName>
    </alternativeName>
</protein>
<keyword evidence="4" id="KW-0949">S-adenosyl-L-methionine</keyword>
<dbReference type="SUPFAM" id="SSF75217">
    <property type="entry name" value="alpha/beta knot"/>
    <property type="match status" value="1"/>
</dbReference>
<dbReference type="InterPro" id="IPR044748">
    <property type="entry name" value="Trm3/TARBP1_C"/>
</dbReference>
<dbReference type="GO" id="GO:0003723">
    <property type="term" value="F:RNA binding"/>
    <property type="evidence" value="ECO:0007669"/>
    <property type="project" value="UniProtKB-KW"/>
</dbReference>
<dbReference type="InterPro" id="IPR045330">
    <property type="entry name" value="TRM3/TARBP1"/>
</dbReference>
<dbReference type="STRING" id="6573.A0A210QNT5"/>
<evidence type="ECO:0000256" key="6">
    <source>
        <dbReference type="ARBA" id="ARBA00022990"/>
    </source>
</evidence>
<evidence type="ECO:0000256" key="7">
    <source>
        <dbReference type="ARBA" id="ARBA00093266"/>
    </source>
</evidence>
<evidence type="ECO:0000313" key="14">
    <source>
        <dbReference type="EMBL" id="OWF50375.1"/>
    </source>
</evidence>
<evidence type="ECO:0000256" key="10">
    <source>
        <dbReference type="ARBA" id="ARBA00093636"/>
    </source>
</evidence>
<dbReference type="Gene3D" id="3.40.1280.10">
    <property type="match status" value="1"/>
</dbReference>
<dbReference type="GO" id="GO:0141100">
    <property type="term" value="F:tRNA (guanine(18)-2'-O)-methyltransferase activity"/>
    <property type="evidence" value="ECO:0007669"/>
    <property type="project" value="UniProtKB-EC"/>
</dbReference>
<gene>
    <name evidence="14" type="ORF">KP79_PYT09472</name>
</gene>
<evidence type="ECO:0000259" key="12">
    <source>
        <dbReference type="Pfam" id="PF00588"/>
    </source>
</evidence>
<evidence type="ECO:0000256" key="8">
    <source>
        <dbReference type="ARBA" id="ARBA00093361"/>
    </source>
</evidence>
<dbReference type="GO" id="GO:0030488">
    <property type="term" value="P:tRNA methylation"/>
    <property type="evidence" value="ECO:0007669"/>
    <property type="project" value="InterPro"/>
</dbReference>
<keyword evidence="2 14" id="KW-0489">Methyltransferase</keyword>
<accession>A0A210QNT5</accession>
<comment type="similarity">
    <text evidence="1">Belongs to the class IV-like SAM-binding methyltransferase superfamily. RNA methyltransferase TrmH family.</text>
</comment>
<dbReference type="InterPro" id="IPR029026">
    <property type="entry name" value="tRNA_m1G_MTases_N"/>
</dbReference>
<evidence type="ECO:0000256" key="4">
    <source>
        <dbReference type="ARBA" id="ARBA00022691"/>
    </source>
</evidence>
<dbReference type="Proteomes" id="UP000242188">
    <property type="component" value="Unassembled WGS sequence"/>
</dbReference>
<evidence type="ECO:0000256" key="5">
    <source>
        <dbReference type="ARBA" id="ARBA00022884"/>
    </source>
</evidence>
<evidence type="ECO:0000256" key="2">
    <source>
        <dbReference type="ARBA" id="ARBA00022603"/>
    </source>
</evidence>
<keyword evidence="3 14" id="KW-0808">Transferase</keyword>
<dbReference type="OrthoDB" id="241340at2759"/>
<name>A0A210QNT5_MIZYE</name>
<dbReference type="InterPro" id="IPR056921">
    <property type="entry name" value="TARBP1_dom"/>
</dbReference>
<dbReference type="Pfam" id="PF25050">
    <property type="entry name" value="TARBP1"/>
    <property type="match status" value="1"/>
</dbReference>
<feature type="domain" description="TARBP1" evidence="13">
    <location>
        <begin position="294"/>
        <end position="379"/>
    </location>
</feature>
<evidence type="ECO:0000259" key="13">
    <source>
        <dbReference type="Pfam" id="PF25050"/>
    </source>
</evidence>
<organism evidence="14 15">
    <name type="scientific">Mizuhopecten yessoensis</name>
    <name type="common">Japanese scallop</name>
    <name type="synonym">Patinopecten yessoensis</name>
    <dbReference type="NCBI Taxonomy" id="6573"/>
    <lineage>
        <taxon>Eukaryota</taxon>
        <taxon>Metazoa</taxon>
        <taxon>Spiralia</taxon>
        <taxon>Lophotrochozoa</taxon>
        <taxon>Mollusca</taxon>
        <taxon>Bivalvia</taxon>
        <taxon>Autobranchia</taxon>
        <taxon>Pteriomorphia</taxon>
        <taxon>Pectinida</taxon>
        <taxon>Pectinoidea</taxon>
        <taxon>Pectinidae</taxon>
        <taxon>Mizuhopecten</taxon>
    </lineage>
</organism>
<dbReference type="PANTHER" id="PTHR12029:SF11">
    <property type="entry name" value="METHYLTRANSFERASE TARBP1-RELATED"/>
    <property type="match status" value="1"/>
</dbReference>
<comment type="caution">
    <text evidence="14">The sequence shown here is derived from an EMBL/GenBank/DDBJ whole genome shotgun (WGS) entry which is preliminary data.</text>
</comment>
<evidence type="ECO:0000256" key="1">
    <source>
        <dbReference type="ARBA" id="ARBA00007228"/>
    </source>
</evidence>
<keyword evidence="15" id="KW-1185">Reference proteome</keyword>
<keyword evidence="6" id="KW-0007">Acetylation</keyword>
<comment type="catalytic activity">
    <reaction evidence="7">
        <text>guanosine(18) in tRNA + S-adenosyl-L-methionine = 2'-O-methylguanosine(18) in tRNA + S-adenosyl-L-homocysteine + H(+)</text>
        <dbReference type="Rhea" id="RHEA:20077"/>
        <dbReference type="Rhea" id="RHEA-COMP:10190"/>
        <dbReference type="Rhea" id="RHEA-COMP:10192"/>
        <dbReference type="ChEBI" id="CHEBI:15378"/>
        <dbReference type="ChEBI" id="CHEBI:57856"/>
        <dbReference type="ChEBI" id="CHEBI:59789"/>
        <dbReference type="ChEBI" id="CHEBI:74269"/>
        <dbReference type="ChEBI" id="CHEBI:74445"/>
        <dbReference type="EC" id="2.1.1.34"/>
    </reaction>
    <physiologicalReaction direction="left-to-right" evidence="7">
        <dbReference type="Rhea" id="RHEA:20078"/>
    </physiologicalReaction>
</comment>
<dbReference type="InterPro" id="IPR029028">
    <property type="entry name" value="Alpha/beta_knot_MTases"/>
</dbReference>
<dbReference type="CDD" id="cd18091">
    <property type="entry name" value="SpoU-like_TRM3-like"/>
    <property type="match status" value="1"/>
</dbReference>
<evidence type="ECO:0000256" key="11">
    <source>
        <dbReference type="ARBA" id="ARBA00093656"/>
    </source>
</evidence>
<evidence type="ECO:0000313" key="15">
    <source>
        <dbReference type="Proteomes" id="UP000242188"/>
    </source>
</evidence>
<dbReference type="EC" id="2.1.1.34" evidence="9"/>